<proteinExistence type="predicted"/>
<protein>
    <submittedName>
        <fullName evidence="1">Uncharacterized protein</fullName>
    </submittedName>
</protein>
<dbReference type="AlphaFoldDB" id="A0AAX6EIQ2"/>
<sequence length="126" mass="13890">MCFLLLYQVVRGTNSPSHIHLADATFLVVIFCRSTHLHLRCKHTTTRTLPRATPTSSFSALRVNVVSRVLLDNVGTDENSAYHLTTTYAAADGEEYHRDSPKPCALLVDLATPSSLHCHPSLSCRA</sequence>
<dbReference type="EMBL" id="JANAVB010036217">
    <property type="protein sequence ID" value="KAJ6803920.1"/>
    <property type="molecule type" value="Genomic_DNA"/>
</dbReference>
<name>A0AAX6EIQ2_IRIPA</name>
<reference evidence="1" key="1">
    <citation type="journal article" date="2023" name="GigaByte">
        <title>Genome assembly of the bearded iris, Iris pallida Lam.</title>
        <authorList>
            <person name="Bruccoleri R.E."/>
            <person name="Oakeley E.J."/>
            <person name="Faust A.M.E."/>
            <person name="Altorfer M."/>
            <person name="Dessus-Babus S."/>
            <person name="Burckhardt D."/>
            <person name="Oertli M."/>
            <person name="Naumann U."/>
            <person name="Petersen F."/>
            <person name="Wong J."/>
        </authorList>
    </citation>
    <scope>NUCLEOTIDE SEQUENCE</scope>
    <source>
        <strain evidence="1">GSM-AAB239-AS_SAM_17_03QT</strain>
    </source>
</reference>
<accession>A0AAX6EIQ2</accession>
<reference evidence="1" key="2">
    <citation type="submission" date="2023-04" db="EMBL/GenBank/DDBJ databases">
        <authorList>
            <person name="Bruccoleri R.E."/>
            <person name="Oakeley E.J."/>
            <person name="Faust A.-M."/>
            <person name="Dessus-Babus S."/>
            <person name="Altorfer M."/>
            <person name="Burckhardt D."/>
            <person name="Oertli M."/>
            <person name="Naumann U."/>
            <person name="Petersen F."/>
            <person name="Wong J."/>
        </authorList>
    </citation>
    <scope>NUCLEOTIDE SEQUENCE</scope>
    <source>
        <strain evidence="1">GSM-AAB239-AS_SAM_17_03QT</strain>
        <tissue evidence="1">Leaf</tissue>
    </source>
</reference>
<gene>
    <name evidence="1" type="ORF">M6B38_187520</name>
</gene>
<keyword evidence="2" id="KW-1185">Reference proteome</keyword>
<organism evidence="1 2">
    <name type="scientific">Iris pallida</name>
    <name type="common">Sweet iris</name>
    <dbReference type="NCBI Taxonomy" id="29817"/>
    <lineage>
        <taxon>Eukaryota</taxon>
        <taxon>Viridiplantae</taxon>
        <taxon>Streptophyta</taxon>
        <taxon>Embryophyta</taxon>
        <taxon>Tracheophyta</taxon>
        <taxon>Spermatophyta</taxon>
        <taxon>Magnoliopsida</taxon>
        <taxon>Liliopsida</taxon>
        <taxon>Asparagales</taxon>
        <taxon>Iridaceae</taxon>
        <taxon>Iridoideae</taxon>
        <taxon>Irideae</taxon>
        <taxon>Iris</taxon>
    </lineage>
</organism>
<evidence type="ECO:0000313" key="1">
    <source>
        <dbReference type="EMBL" id="KAJ6803920.1"/>
    </source>
</evidence>
<evidence type="ECO:0000313" key="2">
    <source>
        <dbReference type="Proteomes" id="UP001140949"/>
    </source>
</evidence>
<comment type="caution">
    <text evidence="1">The sequence shown here is derived from an EMBL/GenBank/DDBJ whole genome shotgun (WGS) entry which is preliminary data.</text>
</comment>
<dbReference type="Proteomes" id="UP001140949">
    <property type="component" value="Unassembled WGS sequence"/>
</dbReference>